<keyword evidence="2" id="KW-1185">Reference proteome</keyword>
<organism evidence="1 2">
    <name type="scientific">Orchesella cincta</name>
    <name type="common">Springtail</name>
    <name type="synonym">Podura cincta</name>
    <dbReference type="NCBI Taxonomy" id="48709"/>
    <lineage>
        <taxon>Eukaryota</taxon>
        <taxon>Metazoa</taxon>
        <taxon>Ecdysozoa</taxon>
        <taxon>Arthropoda</taxon>
        <taxon>Hexapoda</taxon>
        <taxon>Collembola</taxon>
        <taxon>Entomobryomorpha</taxon>
        <taxon>Entomobryoidea</taxon>
        <taxon>Orchesellidae</taxon>
        <taxon>Orchesellinae</taxon>
        <taxon>Orchesella</taxon>
    </lineage>
</organism>
<dbReference type="GO" id="GO:0005794">
    <property type="term" value="C:Golgi apparatus"/>
    <property type="evidence" value="ECO:0007669"/>
    <property type="project" value="TreeGrafter"/>
</dbReference>
<dbReference type="EMBL" id="LJIJ01002931">
    <property type="protein sequence ID" value="ODM89081.1"/>
    <property type="molecule type" value="Genomic_DNA"/>
</dbReference>
<dbReference type="PANTHER" id="PTHR21663:SF0">
    <property type="entry name" value="HEAT REPEAT-CONTAINING PROTEIN 5B"/>
    <property type="match status" value="1"/>
</dbReference>
<dbReference type="SUPFAM" id="SSF48371">
    <property type="entry name" value="ARM repeat"/>
    <property type="match status" value="1"/>
</dbReference>
<dbReference type="PANTHER" id="PTHR21663">
    <property type="entry name" value="HYPOTHETICAL HEAT DOMAIN-CONTAINING"/>
    <property type="match status" value="1"/>
</dbReference>
<evidence type="ECO:0000313" key="2">
    <source>
        <dbReference type="Proteomes" id="UP000094527"/>
    </source>
</evidence>
<dbReference type="GO" id="GO:0008104">
    <property type="term" value="P:intracellular protein localization"/>
    <property type="evidence" value="ECO:0007669"/>
    <property type="project" value="TreeGrafter"/>
</dbReference>
<dbReference type="Proteomes" id="UP000094527">
    <property type="component" value="Unassembled WGS sequence"/>
</dbReference>
<gene>
    <name evidence="1" type="ORF">Ocin01_17600</name>
</gene>
<dbReference type="STRING" id="48709.A0A1D2M825"/>
<comment type="caution">
    <text evidence="1">The sequence shown here is derived from an EMBL/GenBank/DDBJ whole genome shotgun (WGS) entry which is preliminary data.</text>
</comment>
<dbReference type="OrthoDB" id="192608at2759"/>
<dbReference type="GO" id="GO:0006897">
    <property type="term" value="P:endocytosis"/>
    <property type="evidence" value="ECO:0007669"/>
    <property type="project" value="TreeGrafter"/>
</dbReference>
<accession>A0A1D2M825</accession>
<dbReference type="OMA" id="IEQWALP"/>
<dbReference type="GO" id="GO:0005829">
    <property type="term" value="C:cytosol"/>
    <property type="evidence" value="ECO:0007669"/>
    <property type="project" value="GOC"/>
</dbReference>
<dbReference type="GO" id="GO:0030139">
    <property type="term" value="C:endocytic vesicle"/>
    <property type="evidence" value="ECO:0007669"/>
    <property type="project" value="TreeGrafter"/>
</dbReference>
<dbReference type="AlphaFoldDB" id="A0A1D2M825"/>
<dbReference type="GO" id="GO:0042147">
    <property type="term" value="P:retrograde transport, endosome to Golgi"/>
    <property type="evidence" value="ECO:0007669"/>
    <property type="project" value="TreeGrafter"/>
</dbReference>
<dbReference type="InterPro" id="IPR016024">
    <property type="entry name" value="ARM-type_fold"/>
</dbReference>
<evidence type="ECO:0000313" key="1">
    <source>
        <dbReference type="EMBL" id="ODM89081.1"/>
    </source>
</evidence>
<protein>
    <submittedName>
        <fullName evidence="1">HEAT repeat-containing protein 5A</fullName>
    </submittedName>
</protein>
<reference evidence="1 2" key="1">
    <citation type="journal article" date="2016" name="Genome Biol. Evol.">
        <title>Gene Family Evolution Reflects Adaptation to Soil Environmental Stressors in the Genome of the Collembolan Orchesella cincta.</title>
        <authorList>
            <person name="Faddeeva-Vakhrusheva A."/>
            <person name="Derks M.F."/>
            <person name="Anvar S.Y."/>
            <person name="Agamennone V."/>
            <person name="Suring W."/>
            <person name="Smit S."/>
            <person name="van Straalen N.M."/>
            <person name="Roelofs D."/>
        </authorList>
    </citation>
    <scope>NUCLEOTIDE SEQUENCE [LARGE SCALE GENOMIC DNA]</scope>
    <source>
        <tissue evidence="1">Mixed pool</tissue>
    </source>
</reference>
<proteinExistence type="predicted"/>
<name>A0A1D2M825_ORCCI</name>
<dbReference type="GO" id="GO:0016020">
    <property type="term" value="C:membrane"/>
    <property type="evidence" value="ECO:0007669"/>
    <property type="project" value="TreeGrafter"/>
</dbReference>
<dbReference type="InterPro" id="IPR040108">
    <property type="entry name" value="Laa1/Sip1/HEATR5"/>
</dbReference>
<sequence>MAVRTSAAKCILQMMQSAPFLYTTELESLTSLCFRALDGADYDGRIAIAKLLGIAVSYTQRPPTPGGGKGKGIMITSSSSSSKNSSAKPVSLEECLSILMTGFLRGATSFLKGEIIKGSSGVNREVRVGVTHAYVSFIEQWALPLEKNLEQFTNHVLELVANPKPLPAT</sequence>